<dbReference type="Proteomes" id="UP000664132">
    <property type="component" value="Unassembled WGS sequence"/>
</dbReference>
<feature type="compositionally biased region" description="Polar residues" evidence="9">
    <location>
        <begin position="49"/>
        <end position="69"/>
    </location>
</feature>
<keyword evidence="6" id="KW-0833">Ubl conjugation pathway</keyword>
<dbReference type="Pfam" id="PF26200">
    <property type="entry name" value="Rcat_RNF216"/>
    <property type="match status" value="1"/>
</dbReference>
<evidence type="ECO:0000313" key="12">
    <source>
        <dbReference type="Proteomes" id="UP000664132"/>
    </source>
</evidence>
<keyword evidence="7" id="KW-0862">Zinc</keyword>
<keyword evidence="5" id="KW-0863">Zinc-finger</keyword>
<accession>A0A8H7W7V0</accession>
<evidence type="ECO:0000259" key="10">
    <source>
        <dbReference type="PROSITE" id="PS51873"/>
    </source>
</evidence>
<dbReference type="Gene3D" id="1.20.120.1750">
    <property type="match status" value="1"/>
</dbReference>
<dbReference type="EMBL" id="JAFJYH010000219">
    <property type="protein sequence ID" value="KAG4415528.1"/>
    <property type="molecule type" value="Genomic_DNA"/>
</dbReference>
<comment type="pathway">
    <text evidence="1">Protein modification; protein ubiquitination.</text>
</comment>
<dbReference type="InterPro" id="IPR051628">
    <property type="entry name" value="LUBAC_E3_Ligases"/>
</dbReference>
<evidence type="ECO:0000256" key="9">
    <source>
        <dbReference type="SAM" id="MobiDB-lite"/>
    </source>
</evidence>
<feature type="region of interest" description="Disordered" evidence="9">
    <location>
        <begin position="950"/>
        <end position="983"/>
    </location>
</feature>
<evidence type="ECO:0000256" key="8">
    <source>
        <dbReference type="SAM" id="Coils"/>
    </source>
</evidence>
<gene>
    <name evidence="11" type="ORF">IFR04_011340</name>
</gene>
<organism evidence="11 12">
    <name type="scientific">Cadophora malorum</name>
    <dbReference type="NCBI Taxonomy" id="108018"/>
    <lineage>
        <taxon>Eukaryota</taxon>
        <taxon>Fungi</taxon>
        <taxon>Dikarya</taxon>
        <taxon>Ascomycota</taxon>
        <taxon>Pezizomycotina</taxon>
        <taxon>Leotiomycetes</taxon>
        <taxon>Helotiales</taxon>
        <taxon>Ploettnerulaceae</taxon>
        <taxon>Cadophora</taxon>
    </lineage>
</organism>
<feature type="region of interest" description="Disordered" evidence="9">
    <location>
        <begin position="1090"/>
        <end position="1138"/>
    </location>
</feature>
<dbReference type="CDD" id="cd20339">
    <property type="entry name" value="BRcat_RBR_RNF216"/>
    <property type="match status" value="1"/>
</dbReference>
<dbReference type="InterPro" id="IPR044066">
    <property type="entry name" value="TRIAD_supradom"/>
</dbReference>
<dbReference type="InterPro" id="IPR047544">
    <property type="entry name" value="RING-HC_RBR_RNF216"/>
</dbReference>
<evidence type="ECO:0000256" key="3">
    <source>
        <dbReference type="ARBA" id="ARBA00022723"/>
    </source>
</evidence>
<evidence type="ECO:0000256" key="1">
    <source>
        <dbReference type="ARBA" id="ARBA00004906"/>
    </source>
</evidence>
<name>A0A8H7W7V0_9HELO</name>
<evidence type="ECO:0000256" key="2">
    <source>
        <dbReference type="ARBA" id="ARBA00022679"/>
    </source>
</evidence>
<evidence type="ECO:0000313" key="11">
    <source>
        <dbReference type="EMBL" id="KAG4415528.1"/>
    </source>
</evidence>
<evidence type="ECO:0000256" key="7">
    <source>
        <dbReference type="ARBA" id="ARBA00022833"/>
    </source>
</evidence>
<dbReference type="CDD" id="cd16630">
    <property type="entry name" value="RING-HC_RBR_RNF216"/>
    <property type="match status" value="1"/>
</dbReference>
<reference evidence="11" key="1">
    <citation type="submission" date="2021-02" db="EMBL/GenBank/DDBJ databases">
        <title>Genome sequence Cadophora malorum strain M34.</title>
        <authorList>
            <person name="Stefanovic E."/>
            <person name="Vu D."/>
            <person name="Scully C."/>
            <person name="Dijksterhuis J."/>
            <person name="Roader J."/>
            <person name="Houbraken J."/>
        </authorList>
    </citation>
    <scope>NUCLEOTIDE SEQUENCE</scope>
    <source>
        <strain evidence="11">M34</strain>
    </source>
</reference>
<keyword evidence="12" id="KW-1185">Reference proteome</keyword>
<keyword evidence="8" id="KW-0175">Coiled coil</keyword>
<dbReference type="InterPro" id="IPR047545">
    <property type="entry name" value="BRcat_RBR_RNF216"/>
</dbReference>
<protein>
    <recommendedName>
        <fullName evidence="10">RING-type domain-containing protein</fullName>
    </recommendedName>
</protein>
<dbReference type="PANTHER" id="PTHR22770">
    <property type="entry name" value="UBIQUITIN CONJUGATING ENZYME 7 INTERACTING PROTEIN-RELATED"/>
    <property type="match status" value="1"/>
</dbReference>
<feature type="region of interest" description="Disordered" evidence="9">
    <location>
        <begin position="1450"/>
        <end position="1482"/>
    </location>
</feature>
<dbReference type="GO" id="GO:0016740">
    <property type="term" value="F:transferase activity"/>
    <property type="evidence" value="ECO:0007669"/>
    <property type="project" value="UniProtKB-KW"/>
</dbReference>
<keyword evidence="4" id="KW-0677">Repeat</keyword>
<dbReference type="PANTHER" id="PTHR22770:SF47">
    <property type="entry name" value="E3 UBIQUITIN-PROTEIN LIGASE RNF216"/>
    <property type="match status" value="1"/>
</dbReference>
<feature type="compositionally biased region" description="Acidic residues" evidence="9">
    <location>
        <begin position="1459"/>
        <end position="1482"/>
    </location>
</feature>
<keyword evidence="3" id="KW-0479">Metal-binding</keyword>
<dbReference type="CDD" id="cd20353">
    <property type="entry name" value="Rcat_RBR_RNF216"/>
    <property type="match status" value="1"/>
</dbReference>
<dbReference type="SUPFAM" id="SSF57850">
    <property type="entry name" value="RING/U-box"/>
    <property type="match status" value="1"/>
</dbReference>
<feature type="compositionally biased region" description="Basic and acidic residues" evidence="9">
    <location>
        <begin position="974"/>
        <end position="983"/>
    </location>
</feature>
<dbReference type="OrthoDB" id="10009520at2759"/>
<dbReference type="InterPro" id="IPR047546">
    <property type="entry name" value="Rcat_RBR_RNF216"/>
</dbReference>
<sequence>MESPRRSSRNIFSLPSRSKIPRDHSKQSQEPAPKLANKPDLVPAAAKSLNASKPSRGSSVRQTLRQSFSRLRASRLPVSQQRNKQPPEHPPNLFSQDLMDMIEQQVARNIGGPVRQPQAVIDLTSDDEEDEFFEDAQELADERDEHRIKREGLEARNELRQELEERKGDPLEFGQAEQPHHPPAIPDNPYARVRDVWGDYDLDEDFDDEIMAGAFDFDQEYPMLPAPAAQPHPQAPPAIPALQEPIPEEIMETRVDCVDTVVNVFPDICRDYVSELYGKISQSSERLIAHILDKMDKGSSYPSAKEKQKQLKRKRDVDEDAEAARKYGAPDRIMPATVGGIRSFIAKILSIEFPLTAMNFINATLSRSGYRLFSAYEVLEEAQRTWTSNKPYPRLKNPRKSDEYTDAKVAKFLASPAVNGYIDREKVEVFEELKAARRIKQKADARRAAERATEIEEKENLAKAEAEGTMSECECCCCDYPLNRMVHCDGETLHWFCRGCAKRNAEVEIGKSKYELNCMSTDKCSGGFSIDQRAQFLDENTRVALERNEQEANLRLAGIENLESCPFCPFAAEYPPVEVDREFRCQADDCERVSCRLCKLESHIPKSCEENAKENGLSIRRQIEEAMSAAMIRKCNKCGTPFVKEEGCNKMTCTRNGCRNIQCYVCSKSCDYNHFNDPSRGGKLGNCPLFESAEQRHDEEVKNAEKEALQKVLSDHPEYSEEDLKIKMSENVKKDDERRKSMDPRARLEAMRAAAGRPGLRAMNFMQLRPMMPRPPAMIRRLNDLPDFPQLLNQPDPLVPANDDMAFDYGDDMMDEYQYRPARRGVWPLRFLRPPPPAPQPYPLEADLPNPVAHPMPAPAGDGPAPAQNNDPLDDFYQQWRAEVMQRHPPPPAPARIPGHNMPEVGDVNPGNDNARHGRPRTNVNINFLRKKYDPVPVPVLDLPVARPNAVRPPGQPKAPQANPLQRVGHRHRGPDGPERAEELRELQEADALLERINQIRDARAAREARQAEQAANAANARVEAGVQELQRMRRMARVRVAFEQDPMDGVVQDGPAPVADAAPPRPAPLRPAAARRYEELHNRLQALKAAQRRARTPPQNAVVGNNDRLNRRPDIPDLYGPLPPDEDGPVGPPQPPPSLGLEELYQQFNEAEEDIRLLERRNRQGVVNAPPDVELPPLPIEVNVPHPAPYAPNPWKVADRHQGPEIANPVAPAHVRPDAIPGGNENQRPNPFANPPYRPRFYDYDPEPRSRRLPEIPHPLAIPYDAYRMPVHANNLNDPPWYQYHPEAALPVPRQMVGRAAGAAQNREDALVEVRAAEAQIAQAQKQARALAAQVQAQAANIAAGRGVAQHPPPPRPPPRYQPGLNEYLPIGAGRFYAGRAERNAAIEALNEAHAGAEQAVDAALAAVRGVPQPDIAPEVRFLQRMRRINDDALRHIREERARLNAGPGMREHVQVYEPEEVVEEYESDDGVGGGEGEDEV</sequence>
<feature type="domain" description="RING-type" evidence="10">
    <location>
        <begin position="469"/>
        <end position="691"/>
    </location>
</feature>
<dbReference type="PROSITE" id="PS51873">
    <property type="entry name" value="TRIAD"/>
    <property type="match status" value="1"/>
</dbReference>
<feature type="region of interest" description="Disordered" evidence="9">
    <location>
        <begin position="1"/>
        <end position="98"/>
    </location>
</feature>
<dbReference type="GO" id="GO:0008270">
    <property type="term" value="F:zinc ion binding"/>
    <property type="evidence" value="ECO:0007669"/>
    <property type="project" value="UniProtKB-KW"/>
</dbReference>
<comment type="caution">
    <text evidence="11">The sequence shown here is derived from an EMBL/GenBank/DDBJ whole genome shotgun (WGS) entry which is preliminary data.</text>
</comment>
<feature type="coiled-coil region" evidence="8">
    <location>
        <begin position="1308"/>
        <end position="1342"/>
    </location>
</feature>
<proteinExistence type="predicted"/>
<feature type="region of interest" description="Disordered" evidence="9">
    <location>
        <begin position="838"/>
        <end position="873"/>
    </location>
</feature>
<evidence type="ECO:0000256" key="5">
    <source>
        <dbReference type="ARBA" id="ARBA00022771"/>
    </source>
</evidence>
<feature type="region of interest" description="Disordered" evidence="9">
    <location>
        <begin position="297"/>
        <end position="323"/>
    </location>
</feature>
<evidence type="ECO:0000256" key="4">
    <source>
        <dbReference type="ARBA" id="ARBA00022737"/>
    </source>
</evidence>
<keyword evidence="2" id="KW-0808">Transferase</keyword>
<evidence type="ECO:0000256" key="6">
    <source>
        <dbReference type="ARBA" id="ARBA00022786"/>
    </source>
</evidence>